<protein>
    <submittedName>
        <fullName evidence="1">Uncharacterized protein</fullName>
    </submittedName>
</protein>
<dbReference type="AlphaFoldDB" id="A0A7W7T436"/>
<dbReference type="RefSeq" id="WP_184669315.1">
    <property type="nucleotide sequence ID" value="NZ_BAABAI010000029.1"/>
</dbReference>
<accession>A0A7W7T436</accession>
<organism evidence="1 2">
    <name type="scientific">Saccharothrix violaceirubra</name>
    <dbReference type="NCBI Taxonomy" id="413306"/>
    <lineage>
        <taxon>Bacteria</taxon>
        <taxon>Bacillati</taxon>
        <taxon>Actinomycetota</taxon>
        <taxon>Actinomycetes</taxon>
        <taxon>Pseudonocardiales</taxon>
        <taxon>Pseudonocardiaceae</taxon>
        <taxon>Saccharothrix</taxon>
    </lineage>
</organism>
<gene>
    <name evidence="1" type="ORF">F4559_003041</name>
</gene>
<dbReference type="Proteomes" id="UP000542674">
    <property type="component" value="Unassembled WGS sequence"/>
</dbReference>
<name>A0A7W7T436_9PSEU</name>
<comment type="caution">
    <text evidence="1">The sequence shown here is derived from an EMBL/GenBank/DDBJ whole genome shotgun (WGS) entry which is preliminary data.</text>
</comment>
<keyword evidence="2" id="KW-1185">Reference proteome</keyword>
<evidence type="ECO:0000313" key="1">
    <source>
        <dbReference type="EMBL" id="MBB4965682.1"/>
    </source>
</evidence>
<dbReference type="EMBL" id="JACHJS010000001">
    <property type="protein sequence ID" value="MBB4965682.1"/>
    <property type="molecule type" value="Genomic_DNA"/>
</dbReference>
<sequence length="179" mass="20176">MDNLQIFRRSFPDVDVEFRHPASYVAETADAVAALLYSYLFWPDLVECYGAVFIAINGNEDSDLEERIRRPVGDGHEDWPELSWAAFVESYNMYEVPHLFRMLRGPAEVYEPSHAALGAVLREAWEARLAAAYPDRCFGVDLLEGNGSVALRLVVRQKSPELVAPEGYDPRRRGVIGSV</sequence>
<reference evidence="1 2" key="1">
    <citation type="submission" date="2020-08" db="EMBL/GenBank/DDBJ databases">
        <title>Sequencing the genomes of 1000 actinobacteria strains.</title>
        <authorList>
            <person name="Klenk H.-P."/>
        </authorList>
    </citation>
    <scope>NUCLEOTIDE SEQUENCE [LARGE SCALE GENOMIC DNA]</scope>
    <source>
        <strain evidence="1 2">DSM 45084</strain>
    </source>
</reference>
<evidence type="ECO:0000313" key="2">
    <source>
        <dbReference type="Proteomes" id="UP000542674"/>
    </source>
</evidence>
<proteinExistence type="predicted"/>